<sequence>MTRLLVAALATLTAIPSIAWTSSNCGVEGFDPDLCDTLRKEILQAVEGRADGFADILSIDLDTELVTFRVEDTGRVEDTDRQIQLGTNGLSTLDQYLASVAGDFLTAEIWDLDGDANEESFVSTFERSLEEIGPYGFAGVPGIENREFRDFADRLAIRSLQPDALQIVATGKEMSGENNSLRQYSYVLPDGAAKIINILRNSQEVKWQYVKPSGRPMSLEEYVQSVSGNGLDTLQNRPAERGCNAELYHDPRSGCGQTVLALLDSDFKMMGSGVWIGGRYVLTASHIAKTGNWSGSQVFSGHDISDRRYPDDVYMIPLKNDPGKATTARVRHPETGAKTPLTVVRLASPPKYRVGDPPPAQVLANPSQARLRDTNYHGVGFGLTGQPNVPAGVRRKGEMSASCLHADPNPPASCAADPILAEGPFMRLKHQFSPDGTFSWACDLDSGSPVFVLVDDAGEERMALVGILEQSIDDEVTCAEESYFVDVTRDWMQQGIRNAILELEGRDEGEALPAGVFTSISAPPIVRRLSTVIAELPPARLVE</sequence>
<name>A0A1I6DLH8_9RHOB</name>
<accession>A0A1I6DLH8</accession>
<feature type="chain" id="PRO_5011527582" description="Trypsin-like peptidase domain-containing protein" evidence="1">
    <location>
        <begin position="20"/>
        <end position="543"/>
    </location>
</feature>
<organism evidence="2 3">
    <name type="scientific">Poseidonocella sedimentorum</name>
    <dbReference type="NCBI Taxonomy" id="871652"/>
    <lineage>
        <taxon>Bacteria</taxon>
        <taxon>Pseudomonadati</taxon>
        <taxon>Pseudomonadota</taxon>
        <taxon>Alphaproteobacteria</taxon>
        <taxon>Rhodobacterales</taxon>
        <taxon>Roseobacteraceae</taxon>
        <taxon>Poseidonocella</taxon>
    </lineage>
</organism>
<dbReference type="Proteomes" id="UP000199302">
    <property type="component" value="Unassembled WGS sequence"/>
</dbReference>
<evidence type="ECO:0000256" key="1">
    <source>
        <dbReference type="SAM" id="SignalP"/>
    </source>
</evidence>
<dbReference type="SUPFAM" id="SSF50494">
    <property type="entry name" value="Trypsin-like serine proteases"/>
    <property type="match status" value="1"/>
</dbReference>
<dbReference type="STRING" id="871652.SAMN04515673_10463"/>
<evidence type="ECO:0000313" key="3">
    <source>
        <dbReference type="Proteomes" id="UP000199302"/>
    </source>
</evidence>
<evidence type="ECO:0008006" key="4">
    <source>
        <dbReference type="Google" id="ProtNLM"/>
    </source>
</evidence>
<feature type="signal peptide" evidence="1">
    <location>
        <begin position="1"/>
        <end position="19"/>
    </location>
</feature>
<keyword evidence="1" id="KW-0732">Signal</keyword>
<dbReference type="AlphaFoldDB" id="A0A1I6DLH8"/>
<dbReference type="RefSeq" id="WP_092078719.1">
    <property type="nucleotide sequence ID" value="NZ_FOYI01000004.1"/>
</dbReference>
<evidence type="ECO:0000313" key="2">
    <source>
        <dbReference type="EMBL" id="SFR06241.1"/>
    </source>
</evidence>
<gene>
    <name evidence="2" type="ORF">SAMN04515673_10463</name>
</gene>
<dbReference type="OrthoDB" id="9795560at2"/>
<dbReference type="InterPro" id="IPR009003">
    <property type="entry name" value="Peptidase_S1_PA"/>
</dbReference>
<dbReference type="EMBL" id="FOYI01000004">
    <property type="protein sequence ID" value="SFR06241.1"/>
    <property type="molecule type" value="Genomic_DNA"/>
</dbReference>
<dbReference type="Gene3D" id="2.40.10.10">
    <property type="entry name" value="Trypsin-like serine proteases"/>
    <property type="match status" value="1"/>
</dbReference>
<proteinExistence type="predicted"/>
<keyword evidence="3" id="KW-1185">Reference proteome</keyword>
<dbReference type="InterPro" id="IPR043504">
    <property type="entry name" value="Peptidase_S1_PA_chymotrypsin"/>
</dbReference>
<protein>
    <recommendedName>
        <fullName evidence="4">Trypsin-like peptidase domain-containing protein</fullName>
    </recommendedName>
</protein>
<reference evidence="2 3" key="1">
    <citation type="submission" date="2016-10" db="EMBL/GenBank/DDBJ databases">
        <authorList>
            <person name="de Groot N.N."/>
        </authorList>
    </citation>
    <scope>NUCLEOTIDE SEQUENCE [LARGE SCALE GENOMIC DNA]</scope>
    <source>
        <strain evidence="3">KMM 9023,NRIC 0796,JCM 17311,KCTC 23692</strain>
    </source>
</reference>